<reference evidence="3 4" key="1">
    <citation type="submission" date="2018-04" db="EMBL/GenBank/DDBJ databases">
        <title>The genome of golden apple snail Pomacea canaliculata provides insight into stress tolerance and invasive adaptation.</title>
        <authorList>
            <person name="Liu C."/>
            <person name="Liu B."/>
            <person name="Ren Y."/>
            <person name="Zhang Y."/>
            <person name="Wang H."/>
            <person name="Li S."/>
            <person name="Jiang F."/>
            <person name="Yin L."/>
            <person name="Zhang G."/>
            <person name="Qian W."/>
            <person name="Fan W."/>
        </authorList>
    </citation>
    <scope>NUCLEOTIDE SEQUENCE [LARGE SCALE GENOMIC DNA]</scope>
    <source>
        <strain evidence="3">SZHN2017</strain>
        <tissue evidence="3">Muscle</tissue>
    </source>
</reference>
<keyword evidence="4" id="KW-1185">Reference proteome</keyword>
<organism evidence="3 4">
    <name type="scientific">Pomacea canaliculata</name>
    <name type="common">Golden apple snail</name>
    <dbReference type="NCBI Taxonomy" id="400727"/>
    <lineage>
        <taxon>Eukaryota</taxon>
        <taxon>Metazoa</taxon>
        <taxon>Spiralia</taxon>
        <taxon>Lophotrochozoa</taxon>
        <taxon>Mollusca</taxon>
        <taxon>Gastropoda</taxon>
        <taxon>Caenogastropoda</taxon>
        <taxon>Architaenioglossa</taxon>
        <taxon>Ampullarioidea</taxon>
        <taxon>Ampullariidae</taxon>
        <taxon>Pomacea</taxon>
    </lineage>
</organism>
<comment type="caution">
    <text evidence="3">The sequence shown here is derived from an EMBL/GenBank/DDBJ whole genome shotgun (WGS) entry which is preliminary data.</text>
</comment>
<dbReference type="Gene3D" id="1.10.533.10">
    <property type="entry name" value="Death Domain, Fas"/>
    <property type="match status" value="1"/>
</dbReference>
<feature type="region of interest" description="Disordered" evidence="1">
    <location>
        <begin position="1"/>
        <end position="71"/>
    </location>
</feature>
<dbReference type="Proteomes" id="UP000245119">
    <property type="component" value="Linkage Group LG2"/>
</dbReference>
<dbReference type="EMBL" id="PZQS01000002">
    <property type="protein sequence ID" value="PVD36035.1"/>
    <property type="molecule type" value="Genomic_DNA"/>
</dbReference>
<evidence type="ECO:0000313" key="4">
    <source>
        <dbReference type="Proteomes" id="UP000245119"/>
    </source>
</evidence>
<dbReference type="SUPFAM" id="SSF47986">
    <property type="entry name" value="DEATH domain"/>
    <property type="match status" value="1"/>
</dbReference>
<dbReference type="PROSITE" id="PS50017">
    <property type="entry name" value="DEATH_DOMAIN"/>
    <property type="match status" value="1"/>
</dbReference>
<name>A0A2T7PRJ5_POMCA</name>
<dbReference type="InterPro" id="IPR000488">
    <property type="entry name" value="Death_dom"/>
</dbReference>
<evidence type="ECO:0000313" key="3">
    <source>
        <dbReference type="EMBL" id="PVD36035.1"/>
    </source>
</evidence>
<accession>A0A2T7PRJ5</accession>
<evidence type="ECO:0000256" key="1">
    <source>
        <dbReference type="SAM" id="MobiDB-lite"/>
    </source>
</evidence>
<dbReference type="AlphaFoldDB" id="A0A2T7PRJ5"/>
<dbReference type="GO" id="GO:0007165">
    <property type="term" value="P:signal transduction"/>
    <property type="evidence" value="ECO:0007669"/>
    <property type="project" value="InterPro"/>
</dbReference>
<dbReference type="InterPro" id="IPR011029">
    <property type="entry name" value="DEATH-like_dom_sf"/>
</dbReference>
<protein>
    <recommendedName>
        <fullName evidence="2">Death domain-containing protein</fullName>
    </recommendedName>
</protein>
<evidence type="ECO:0000259" key="2">
    <source>
        <dbReference type="PROSITE" id="PS50017"/>
    </source>
</evidence>
<dbReference type="CDD" id="cd17039">
    <property type="entry name" value="Ubl_ubiquitin_like"/>
    <property type="match status" value="1"/>
</dbReference>
<dbReference type="CDD" id="cd01670">
    <property type="entry name" value="Death"/>
    <property type="match status" value="1"/>
</dbReference>
<sequence length="962" mass="108586">MAEGSQASDRSSAGNPLSDEDDMTHLDVEDMSLEAVPKSKIPVQSDDSSSYEKDSSVSYYDALPRDESRNPYNLRARNTRVRQHSYLSSSVSSSTERRNVIFDMRHTEATGSCGKSYIPGNRSYLSSHFSARGDSIIEVSVKSKTMSIFVIAAKRTDRYLLVQGEVTTRCTRLHPELTQQHIVQIAFPETNEHTSDEKFCFFVKDHRLERFDVLHLQASSEQVMTVKVVKIKAIRFSFVYRCGVFYEKHFIVKGKNTDCLSELKSKFLGRFLKNEHRHKVVHPDCVWFILNNRLVSEQVLQSALCTSFSKRLLIRDERLGAYGSKNNSLTMYVHFQAADAVPLKVHFKPDRKTSKIEMLTVISPSISETQLRLQLALVTEVEPEVIKIVFGKKKLNAKLDIQQALRDNSIVSVEVKQEITIEVEIFHLPESSGKATSISVCMYPYDRISKIKSEVCTKCRAMKENVDIFFGDKCLSDKMTASECRFKDTDSVKAYVFSERVCIRVRSASRRLYDVVIDDAGKTTVGDVKNFMHKIDSPTSAQHQFSTVAILDGRVLQDDEMLINTGICSKCKEAVLVFIHTDTICFTSSSSLNGKFVIFRDSGEGWFQLTLAMSDGKDLFYAPEVSPTIEKILSLVKERNLTPSVLPGPVDGIQLLPPRQVTNRKKMERCRTQSCELTDLPPSPQWQGRCRHPSEATCLSHELENHGDRNNRIVDWSLGDSQTEAQITKQDSITDWPALQTDCTPGPQTSTPKTVRRSVSAGSLRGVAGDTRVSPARTLKFQHSVSDTFSENLRKFQDLPSNSDGEFASSKRRQFIHRSSTYQSLQEDADGKWTLRQISESETSLPAEAAQKQLACGTNWISTDDPKDREKTLKTIIHEVSKKIARDGMKLCRHLGVLDETVEEAKEAHPLNLSEQNYYLLKCWCRSAAEKATAEALKTALRECQRNDLVALVDDLQVKVIH</sequence>
<dbReference type="OrthoDB" id="10578496at2759"/>
<dbReference type="Pfam" id="PF00531">
    <property type="entry name" value="Death"/>
    <property type="match status" value="1"/>
</dbReference>
<proteinExistence type="predicted"/>
<feature type="compositionally biased region" description="Polar residues" evidence="1">
    <location>
        <begin position="1"/>
        <end position="15"/>
    </location>
</feature>
<feature type="domain" description="Death" evidence="2">
    <location>
        <begin position="873"/>
        <end position="957"/>
    </location>
</feature>
<gene>
    <name evidence="3" type="ORF">C0Q70_03005</name>
</gene>